<dbReference type="SUPFAM" id="SSF51182">
    <property type="entry name" value="RmlC-like cupins"/>
    <property type="match status" value="1"/>
</dbReference>
<dbReference type="Gene3D" id="2.60.120.10">
    <property type="entry name" value="Jelly Rolls"/>
    <property type="match status" value="1"/>
</dbReference>
<dbReference type="InterPro" id="IPR011051">
    <property type="entry name" value="RmlC_Cupin_sf"/>
</dbReference>
<dbReference type="RefSeq" id="WP_007186011.1">
    <property type="nucleotide sequence ID" value="NZ_AKGD01000002.1"/>
</dbReference>
<proteinExistence type="predicted"/>
<dbReference type="InterPro" id="IPR014710">
    <property type="entry name" value="RmlC-like_jellyroll"/>
</dbReference>
<name>I8T6E7_9GAMM</name>
<comment type="caution">
    <text evidence="2">The sequence shown here is derived from an EMBL/GenBank/DDBJ whole genome shotgun (WGS) entry which is preliminary data.</text>
</comment>
<keyword evidence="3" id="KW-1185">Reference proteome</keyword>
<evidence type="ECO:0000259" key="1">
    <source>
        <dbReference type="Pfam" id="PF12973"/>
    </source>
</evidence>
<gene>
    <name evidence="2" type="ORF">WQQ_30720</name>
</gene>
<organism evidence="2 3">
    <name type="scientific">Hydrocarboniphaga effusa AP103</name>
    <dbReference type="NCBI Taxonomy" id="1172194"/>
    <lineage>
        <taxon>Bacteria</taxon>
        <taxon>Pseudomonadati</taxon>
        <taxon>Pseudomonadota</taxon>
        <taxon>Gammaproteobacteria</taxon>
        <taxon>Nevskiales</taxon>
        <taxon>Nevskiaceae</taxon>
        <taxon>Hydrocarboniphaga</taxon>
    </lineage>
</organism>
<dbReference type="STRING" id="1172194.WQQ_30720"/>
<dbReference type="EMBL" id="AKGD01000002">
    <property type="protein sequence ID" value="EIT69490.1"/>
    <property type="molecule type" value="Genomic_DNA"/>
</dbReference>
<dbReference type="InterPro" id="IPR025979">
    <property type="entry name" value="ChrR-like_cupin_dom"/>
</dbReference>
<dbReference type="Pfam" id="PF12973">
    <property type="entry name" value="Cupin_7"/>
    <property type="match status" value="1"/>
</dbReference>
<protein>
    <recommendedName>
        <fullName evidence="1">ChrR-like cupin domain-containing protein</fullName>
    </recommendedName>
</protein>
<dbReference type="AlphaFoldDB" id="I8T6E7"/>
<accession>I8T6E7</accession>
<reference evidence="2 3" key="1">
    <citation type="journal article" date="2012" name="J. Bacteriol.">
        <title>Genome Sequence of n-Alkane-Degrading Hydrocarboniphaga effusa Strain AP103T (ATCC BAA-332T).</title>
        <authorList>
            <person name="Chang H.K."/>
            <person name="Zylstra G.J."/>
            <person name="Chae J.C."/>
        </authorList>
    </citation>
    <scope>NUCLEOTIDE SEQUENCE [LARGE SCALE GENOMIC DNA]</scope>
    <source>
        <strain evidence="2 3">AP103</strain>
    </source>
</reference>
<sequence length="121" mass="13105">MTSPVPVAPIVLNGLFDASANLPADGWKPFHTGIDCYPIYETADGGPAAMLLRYAPGATAPAHRHQGYEHIFVLSGSQTDERGRHEAGSFMVHGEGTDHHVHSEDGCVVLAIWERRVCFLP</sequence>
<dbReference type="OrthoDB" id="9801227at2"/>
<evidence type="ECO:0000313" key="3">
    <source>
        <dbReference type="Proteomes" id="UP000003704"/>
    </source>
</evidence>
<feature type="domain" description="ChrR-like cupin" evidence="1">
    <location>
        <begin position="26"/>
        <end position="110"/>
    </location>
</feature>
<evidence type="ECO:0000313" key="2">
    <source>
        <dbReference type="EMBL" id="EIT69490.1"/>
    </source>
</evidence>
<dbReference type="Proteomes" id="UP000003704">
    <property type="component" value="Unassembled WGS sequence"/>
</dbReference>